<evidence type="ECO:0000313" key="2">
    <source>
        <dbReference type="EMBL" id="ASO22044.1"/>
    </source>
</evidence>
<dbReference type="AlphaFoldDB" id="A0A221W8F8"/>
<dbReference type="Proteomes" id="UP000204221">
    <property type="component" value="Chromosome"/>
</dbReference>
<evidence type="ECO:0000313" key="3">
    <source>
        <dbReference type="Proteomes" id="UP000204221"/>
    </source>
</evidence>
<dbReference type="KEGG" id="ahg:AHOG_22145"/>
<proteinExistence type="predicted"/>
<dbReference type="InterPro" id="IPR041657">
    <property type="entry name" value="HTH_17"/>
</dbReference>
<accession>A0A221W8F8</accession>
<keyword evidence="3" id="KW-1185">Reference proteome</keyword>
<organism evidence="2 3">
    <name type="scientific">Actinoalloteichus hoggarensis</name>
    <dbReference type="NCBI Taxonomy" id="1470176"/>
    <lineage>
        <taxon>Bacteria</taxon>
        <taxon>Bacillati</taxon>
        <taxon>Actinomycetota</taxon>
        <taxon>Actinomycetes</taxon>
        <taxon>Pseudonocardiales</taxon>
        <taxon>Pseudonocardiaceae</taxon>
        <taxon>Actinoalloteichus</taxon>
    </lineage>
</organism>
<reference evidence="2 3" key="1">
    <citation type="submission" date="2017-07" db="EMBL/GenBank/DDBJ databases">
        <title>Complete genome sequence of Actinoalloteichus hoggarensis DSM 45943, type strain of Actinoalloteichus hoggarensis.</title>
        <authorList>
            <person name="Ruckert C."/>
            <person name="Nouioui I."/>
            <person name="Willmese J."/>
            <person name="van Wezel G."/>
            <person name="Klenk H.-P."/>
            <person name="Kalinowski J."/>
            <person name="Zotchev S.B."/>
        </authorList>
    </citation>
    <scope>NUCLEOTIDE SEQUENCE [LARGE SCALE GENOMIC DNA]</scope>
    <source>
        <strain evidence="2 3">DSM 45943</strain>
    </source>
</reference>
<dbReference type="InterPro" id="IPR010093">
    <property type="entry name" value="SinI_DNA-bd"/>
</dbReference>
<evidence type="ECO:0000259" key="1">
    <source>
        <dbReference type="Pfam" id="PF12728"/>
    </source>
</evidence>
<dbReference type="Pfam" id="PF12728">
    <property type="entry name" value="HTH_17"/>
    <property type="match status" value="1"/>
</dbReference>
<sequence length="93" mass="10370">MRARRSTEPAPLFFTVRETAEILRVDTATIYRAIREDAFPSVKVRTRYVVPVAALEELIDEAAEHGGCVDVAAMATRRRQERDVARALGGGLR</sequence>
<dbReference type="EMBL" id="CP022521">
    <property type="protein sequence ID" value="ASO22044.1"/>
    <property type="molecule type" value="Genomic_DNA"/>
</dbReference>
<gene>
    <name evidence="2" type="ORF">AHOG_22145</name>
</gene>
<dbReference type="OrthoDB" id="3389529at2"/>
<feature type="domain" description="Helix-turn-helix" evidence="1">
    <location>
        <begin position="13"/>
        <end position="61"/>
    </location>
</feature>
<dbReference type="GO" id="GO:0003677">
    <property type="term" value="F:DNA binding"/>
    <property type="evidence" value="ECO:0007669"/>
    <property type="project" value="InterPro"/>
</dbReference>
<dbReference type="NCBIfam" id="TIGR01764">
    <property type="entry name" value="excise"/>
    <property type="match status" value="1"/>
</dbReference>
<protein>
    <submittedName>
        <fullName evidence="2">Helix-turn-helix domain protein</fullName>
    </submittedName>
</protein>
<name>A0A221W8F8_9PSEU</name>